<keyword evidence="1" id="KW-1185">Reference proteome</keyword>
<evidence type="ECO:0000313" key="2">
    <source>
        <dbReference type="WBParaSite" id="SSTP_0000146500.1"/>
    </source>
</evidence>
<proteinExistence type="predicted"/>
<evidence type="ECO:0000313" key="1">
    <source>
        <dbReference type="Proteomes" id="UP000035681"/>
    </source>
</evidence>
<sequence>MNEIKSIGELEKEVYLNPFEIFNHKRILGEEIERFKENFINNERPVEFGALIKLNHKILEALDTDIQSLFEKSNIKSITSNIEKLTERLSHLCRKQFSAEELSLFDPKTLKPSSIALIADEKLLDLIESEKAVKANEESLFSTTIIEEVNEEENKEF</sequence>
<protein>
    <submittedName>
        <fullName evidence="3">Thioredoxin-like fold domain-containing protein</fullName>
    </submittedName>
</protein>
<reference evidence="2" key="1">
    <citation type="submission" date="2015-08" db="UniProtKB">
        <authorList>
            <consortium name="WormBaseParasite"/>
        </authorList>
    </citation>
    <scope>IDENTIFICATION</scope>
</reference>
<evidence type="ECO:0000313" key="3">
    <source>
        <dbReference type="WBParaSite" id="TCONS_00006131.p1"/>
    </source>
</evidence>
<dbReference type="AlphaFoldDB" id="A0A0K0DW49"/>
<name>A0A0K0DW49_STRER</name>
<accession>A0A0K0DW49</accession>
<dbReference type="STRING" id="6248.A0A0K0DW49"/>
<dbReference type="WBParaSite" id="TCONS_00006131.p1">
    <property type="protein sequence ID" value="TCONS_00006131.p1"/>
    <property type="gene ID" value="XLOC_004310"/>
</dbReference>
<dbReference type="Proteomes" id="UP000035681">
    <property type="component" value="Unplaced"/>
</dbReference>
<organism evidence="2">
    <name type="scientific">Strongyloides stercoralis</name>
    <name type="common">Threadworm</name>
    <dbReference type="NCBI Taxonomy" id="6248"/>
    <lineage>
        <taxon>Eukaryota</taxon>
        <taxon>Metazoa</taxon>
        <taxon>Ecdysozoa</taxon>
        <taxon>Nematoda</taxon>
        <taxon>Chromadorea</taxon>
        <taxon>Rhabditida</taxon>
        <taxon>Tylenchina</taxon>
        <taxon>Panagrolaimomorpha</taxon>
        <taxon>Strongyloidoidea</taxon>
        <taxon>Strongyloididae</taxon>
        <taxon>Strongyloides</taxon>
    </lineage>
</organism>
<dbReference type="WBParaSite" id="SSTP_0000146500.1">
    <property type="protein sequence ID" value="SSTP_0000146500.1"/>
    <property type="gene ID" value="SSTP_0000146500"/>
</dbReference>